<dbReference type="InParanoid" id="A0A0C3JUL0"/>
<dbReference type="EMBL" id="KN831991">
    <property type="protein sequence ID" value="KIO01142.1"/>
    <property type="molecule type" value="Genomic_DNA"/>
</dbReference>
<feature type="region of interest" description="Disordered" evidence="1">
    <location>
        <begin position="21"/>
        <end position="42"/>
    </location>
</feature>
<evidence type="ECO:0000313" key="3">
    <source>
        <dbReference type="Proteomes" id="UP000054217"/>
    </source>
</evidence>
<proteinExistence type="predicted"/>
<gene>
    <name evidence="2" type="ORF">M404DRAFT_743043</name>
</gene>
<dbReference type="AlphaFoldDB" id="A0A0C3JUL0"/>
<dbReference type="HOGENOM" id="CLU_2097821_0_0_1"/>
<protein>
    <submittedName>
        <fullName evidence="2">Uncharacterized protein</fullName>
    </submittedName>
</protein>
<organism evidence="2 3">
    <name type="scientific">Pisolithus tinctorius Marx 270</name>
    <dbReference type="NCBI Taxonomy" id="870435"/>
    <lineage>
        <taxon>Eukaryota</taxon>
        <taxon>Fungi</taxon>
        <taxon>Dikarya</taxon>
        <taxon>Basidiomycota</taxon>
        <taxon>Agaricomycotina</taxon>
        <taxon>Agaricomycetes</taxon>
        <taxon>Agaricomycetidae</taxon>
        <taxon>Boletales</taxon>
        <taxon>Sclerodermatineae</taxon>
        <taxon>Pisolithaceae</taxon>
        <taxon>Pisolithus</taxon>
    </lineage>
</organism>
<evidence type="ECO:0000313" key="2">
    <source>
        <dbReference type="EMBL" id="KIO01142.1"/>
    </source>
</evidence>
<name>A0A0C3JUL0_PISTI</name>
<accession>A0A0C3JUL0</accession>
<reference evidence="3" key="2">
    <citation type="submission" date="2015-01" db="EMBL/GenBank/DDBJ databases">
        <title>Evolutionary Origins and Diversification of the Mycorrhizal Mutualists.</title>
        <authorList>
            <consortium name="DOE Joint Genome Institute"/>
            <consortium name="Mycorrhizal Genomics Consortium"/>
            <person name="Kohler A."/>
            <person name="Kuo A."/>
            <person name="Nagy L.G."/>
            <person name="Floudas D."/>
            <person name="Copeland A."/>
            <person name="Barry K.W."/>
            <person name="Cichocki N."/>
            <person name="Veneault-Fourrey C."/>
            <person name="LaButti K."/>
            <person name="Lindquist E.A."/>
            <person name="Lipzen A."/>
            <person name="Lundell T."/>
            <person name="Morin E."/>
            <person name="Murat C."/>
            <person name="Riley R."/>
            <person name="Ohm R."/>
            <person name="Sun H."/>
            <person name="Tunlid A."/>
            <person name="Henrissat B."/>
            <person name="Grigoriev I.V."/>
            <person name="Hibbett D.S."/>
            <person name="Martin F."/>
        </authorList>
    </citation>
    <scope>NUCLEOTIDE SEQUENCE [LARGE SCALE GENOMIC DNA]</scope>
    <source>
        <strain evidence="3">Marx 270</strain>
    </source>
</reference>
<sequence>MGVATLSPINVWSWILSSQKRNGPQMARQTSATTRSNVSSSVRIRRHDTGTGYRECSFRVLDGAQPELRPWRGNLCGIPQRSRRTRTVLSQRTPPVILWVPWCRPCPVQLPKASLH</sequence>
<keyword evidence="3" id="KW-1185">Reference proteome</keyword>
<dbReference type="Proteomes" id="UP000054217">
    <property type="component" value="Unassembled WGS sequence"/>
</dbReference>
<evidence type="ECO:0000256" key="1">
    <source>
        <dbReference type="SAM" id="MobiDB-lite"/>
    </source>
</evidence>
<feature type="compositionally biased region" description="Polar residues" evidence="1">
    <location>
        <begin position="21"/>
        <end position="34"/>
    </location>
</feature>
<reference evidence="2 3" key="1">
    <citation type="submission" date="2014-04" db="EMBL/GenBank/DDBJ databases">
        <authorList>
            <consortium name="DOE Joint Genome Institute"/>
            <person name="Kuo A."/>
            <person name="Kohler A."/>
            <person name="Costa M.D."/>
            <person name="Nagy L.G."/>
            <person name="Floudas D."/>
            <person name="Copeland A."/>
            <person name="Barry K.W."/>
            <person name="Cichocki N."/>
            <person name="Veneault-Fourrey C."/>
            <person name="LaButti K."/>
            <person name="Lindquist E.A."/>
            <person name="Lipzen A."/>
            <person name="Lundell T."/>
            <person name="Morin E."/>
            <person name="Murat C."/>
            <person name="Sun H."/>
            <person name="Tunlid A."/>
            <person name="Henrissat B."/>
            <person name="Grigoriev I.V."/>
            <person name="Hibbett D.S."/>
            <person name="Martin F."/>
            <person name="Nordberg H.P."/>
            <person name="Cantor M.N."/>
            <person name="Hua S.X."/>
        </authorList>
    </citation>
    <scope>NUCLEOTIDE SEQUENCE [LARGE SCALE GENOMIC DNA]</scope>
    <source>
        <strain evidence="2 3">Marx 270</strain>
    </source>
</reference>